<evidence type="ECO:0000313" key="3">
    <source>
        <dbReference type="Proteomes" id="UP000438699"/>
    </source>
</evidence>
<organism evidence="2 3">
    <name type="scientific">Pseudodesulfovibrio senegalensis</name>
    <dbReference type="NCBI Taxonomy" id="1721087"/>
    <lineage>
        <taxon>Bacteria</taxon>
        <taxon>Pseudomonadati</taxon>
        <taxon>Thermodesulfobacteriota</taxon>
        <taxon>Desulfovibrionia</taxon>
        <taxon>Desulfovibrionales</taxon>
        <taxon>Desulfovibrionaceae</taxon>
    </lineage>
</organism>
<dbReference type="PANTHER" id="PTHR30535:SF34">
    <property type="entry name" value="MOLYBDATE-BINDING PROTEIN MOLA"/>
    <property type="match status" value="1"/>
</dbReference>
<dbReference type="AlphaFoldDB" id="A0A6N6N6E4"/>
<dbReference type="Proteomes" id="UP000438699">
    <property type="component" value="Unassembled WGS sequence"/>
</dbReference>
<dbReference type="InterPro" id="IPR002491">
    <property type="entry name" value="ABC_transptr_periplasmic_BD"/>
</dbReference>
<name>A0A6N6N6E4_9BACT</name>
<dbReference type="PANTHER" id="PTHR30535">
    <property type="entry name" value="VITAMIN B12-BINDING PROTEIN"/>
    <property type="match status" value="1"/>
</dbReference>
<proteinExistence type="predicted"/>
<accession>A0A6N6N6E4</accession>
<dbReference type="Gene3D" id="3.40.50.1980">
    <property type="entry name" value="Nitrogenase molybdenum iron protein domain"/>
    <property type="match status" value="2"/>
</dbReference>
<evidence type="ECO:0000313" key="2">
    <source>
        <dbReference type="EMBL" id="KAB1442456.1"/>
    </source>
</evidence>
<keyword evidence="3" id="KW-1185">Reference proteome</keyword>
<dbReference type="Pfam" id="PF01497">
    <property type="entry name" value="Peripla_BP_2"/>
    <property type="match status" value="1"/>
</dbReference>
<reference evidence="2 3" key="1">
    <citation type="journal article" date="2017" name="Int. J. Syst. Evol. Microbiol.">
        <title>Desulfovibrio senegalensis sp. nov., a mesophilic sulfate reducer isolated from marine sediment.</title>
        <authorList>
            <person name="Thioye A."/>
            <person name="Gam Z.B.A."/>
            <person name="Mbengue M."/>
            <person name="Cayol J.L."/>
            <person name="Joseph-Bartoli M."/>
            <person name="Toure-Kane C."/>
            <person name="Labat M."/>
        </authorList>
    </citation>
    <scope>NUCLEOTIDE SEQUENCE [LARGE SCALE GENOMIC DNA]</scope>
    <source>
        <strain evidence="2 3">DSM 101509</strain>
    </source>
</reference>
<evidence type="ECO:0000259" key="1">
    <source>
        <dbReference type="PROSITE" id="PS50983"/>
    </source>
</evidence>
<feature type="domain" description="Fe/B12 periplasmic-binding" evidence="1">
    <location>
        <begin position="41"/>
        <end position="304"/>
    </location>
</feature>
<dbReference type="OrthoDB" id="9787772at2"/>
<dbReference type="InterPro" id="IPR050902">
    <property type="entry name" value="ABC_Transporter_SBP"/>
</dbReference>
<dbReference type="PROSITE" id="PS50983">
    <property type="entry name" value="FE_B12_PBP"/>
    <property type="match status" value="1"/>
</dbReference>
<protein>
    <submittedName>
        <fullName evidence="2">ABC transporter substrate-binding protein</fullName>
    </submittedName>
</protein>
<gene>
    <name evidence="2" type="ORF">F8A88_07490</name>
</gene>
<dbReference type="SUPFAM" id="SSF53807">
    <property type="entry name" value="Helical backbone' metal receptor"/>
    <property type="match status" value="1"/>
</dbReference>
<dbReference type="GO" id="GO:0071281">
    <property type="term" value="P:cellular response to iron ion"/>
    <property type="evidence" value="ECO:0007669"/>
    <property type="project" value="TreeGrafter"/>
</dbReference>
<sequence length="305" mass="33410">MRVAILFLVAILPIMVGEARAHTVVTDSVGRTIAVPKPFTRIISLYGAHTENICSLGRANALIGISRSDDYPAQITTRPRFNARDGIERFLAARPDLVLVRPMHWRAYPALWQGLEKAGVTVAALQPMGMKATYDYWRTLGTLTGARQQAESMVTNFKTRLADLKKATETIPMQQRPTVFFESIHRKLSTFSPDSTAMFALAAAGGINAAQDATPRHGTNIAEYGAERIIAHGADIDVYLAQTGTMNRTSSADIKQTPGFAAVKAVREGRVYTVSEDIVSRPTMRLLEGIATLRSLLRLPAKTEQ</sequence>
<comment type="caution">
    <text evidence="2">The sequence shown here is derived from an EMBL/GenBank/DDBJ whole genome shotgun (WGS) entry which is preliminary data.</text>
</comment>
<dbReference type="EMBL" id="WAIE01000002">
    <property type="protein sequence ID" value="KAB1442456.1"/>
    <property type="molecule type" value="Genomic_DNA"/>
</dbReference>